<dbReference type="Proteomes" id="UP000215459">
    <property type="component" value="Unassembled WGS sequence"/>
</dbReference>
<evidence type="ECO:0008006" key="3">
    <source>
        <dbReference type="Google" id="ProtNLM"/>
    </source>
</evidence>
<comment type="caution">
    <text evidence="1">The sequence shown here is derived from an EMBL/GenBank/DDBJ whole genome shotgun (WGS) entry which is preliminary data.</text>
</comment>
<name>A0A235B272_9BACL</name>
<accession>A0A235B272</accession>
<dbReference type="Gene3D" id="3.30.429.10">
    <property type="entry name" value="Macrophage Migration Inhibitory Factor"/>
    <property type="match status" value="1"/>
</dbReference>
<organism evidence="1 2">
    <name type="scientific">Paludifilum halophilum</name>
    <dbReference type="NCBI Taxonomy" id="1642702"/>
    <lineage>
        <taxon>Bacteria</taxon>
        <taxon>Bacillati</taxon>
        <taxon>Bacillota</taxon>
        <taxon>Bacilli</taxon>
        <taxon>Bacillales</taxon>
        <taxon>Thermoactinomycetaceae</taxon>
        <taxon>Paludifilum</taxon>
    </lineage>
</organism>
<dbReference type="SUPFAM" id="SSF55331">
    <property type="entry name" value="Tautomerase/MIF"/>
    <property type="match status" value="1"/>
</dbReference>
<evidence type="ECO:0000313" key="1">
    <source>
        <dbReference type="EMBL" id="OYD06342.1"/>
    </source>
</evidence>
<dbReference type="AlphaFoldDB" id="A0A235B272"/>
<evidence type="ECO:0000313" key="2">
    <source>
        <dbReference type="Proteomes" id="UP000215459"/>
    </source>
</evidence>
<gene>
    <name evidence="1" type="ORF">CHM34_16640</name>
</gene>
<reference evidence="1 2" key="1">
    <citation type="submission" date="2017-07" db="EMBL/GenBank/DDBJ databases">
        <title>The genome sequence of Paludifilum halophilum highlights mechanisms for microbial adaptation to high salt environemnts.</title>
        <authorList>
            <person name="Belbahri L."/>
        </authorList>
    </citation>
    <scope>NUCLEOTIDE SEQUENCE [LARGE SCALE GENOMIC DNA]</scope>
    <source>
        <strain evidence="1 2">DSM 102817</strain>
    </source>
</reference>
<keyword evidence="2" id="KW-1185">Reference proteome</keyword>
<protein>
    <recommendedName>
        <fullName evidence="3">4-oxalocrotonate tautomerase domain-containing protein</fullName>
    </recommendedName>
</protein>
<proteinExistence type="predicted"/>
<dbReference type="EMBL" id="NOWF01000013">
    <property type="protein sequence ID" value="OYD06342.1"/>
    <property type="molecule type" value="Genomic_DNA"/>
</dbReference>
<dbReference type="InterPro" id="IPR014347">
    <property type="entry name" value="Tautomerase/MIF_sf"/>
</dbReference>
<sequence length="120" mass="13794">MTMPVIHIYSPKSKAPQGLLARLSNEILDELQLPPNHAWMLWHPVSPENAFKPGWEGDQPAPIVVMYCKSRYTEEQVVRVMNIVQKVLSEKCSCDPDEIFMTVQRVHPYHLLARGTIWKG</sequence>